<evidence type="ECO:0000313" key="3">
    <source>
        <dbReference type="Proteomes" id="UP000298180"/>
    </source>
</evidence>
<dbReference type="OrthoDB" id="556502at2"/>
<dbReference type="InterPro" id="IPR012908">
    <property type="entry name" value="PGAP1-ab_dom-like"/>
</dbReference>
<dbReference type="Gene3D" id="3.40.50.1820">
    <property type="entry name" value="alpha/beta hydrolase"/>
    <property type="match status" value="1"/>
</dbReference>
<accession>A0A4Z0C9D6</accession>
<protein>
    <submittedName>
        <fullName evidence="2">Alpha/beta hydrolase</fullName>
    </submittedName>
</protein>
<feature type="domain" description="GPI inositol-deacylase PGAP1-like alpha/beta" evidence="1">
    <location>
        <begin position="219"/>
        <end position="270"/>
    </location>
</feature>
<dbReference type="Pfam" id="PF07819">
    <property type="entry name" value="PGAP1"/>
    <property type="match status" value="1"/>
</dbReference>
<sequence>MTEPTTSARREPWPSHAAGAVRDLRGGMRLLVDAVRSGLDRVEAAHERVANVEPPVRGARIGRPYTGVGAIVYRGLRGTTDLAGGALDLALASLQAWLLDPLRETAPHEPVPAREAAIAMLNAIMGDHLHRTDNPLAIHLELRSSVAAAQPRVLLMVHDLARNDLQWDQGTHDHAQALAQALACTPVHALYNTGRPVPATGRELAAELEVLLAHWRVPLQGVALLGHGMGGLVVRSALHQAQRAGMAWPAHVRHLVFLGTPHHGADASGDLLARLGFGPVAWLPQLARVARRRSPGMRDFLEGRVLEDETRVGLPTTQQWTAGVPSGVPAHAIAGSIGDGRTDGVVPVDSALGRHAEAVRDLLLPTEHRWVIQGVDHLGLLRSEAVFQKMRQWLSA</sequence>
<dbReference type="EMBL" id="SMLM01000001">
    <property type="protein sequence ID" value="TFZ07028.1"/>
    <property type="molecule type" value="Genomic_DNA"/>
</dbReference>
<gene>
    <name evidence="2" type="ORF">EZ313_10545</name>
</gene>
<evidence type="ECO:0000313" key="2">
    <source>
        <dbReference type="EMBL" id="TFZ07028.1"/>
    </source>
</evidence>
<name>A0A4Z0C9D6_9BURK</name>
<keyword evidence="3" id="KW-1185">Reference proteome</keyword>
<dbReference type="Proteomes" id="UP000298180">
    <property type="component" value="Unassembled WGS sequence"/>
</dbReference>
<dbReference type="InterPro" id="IPR029058">
    <property type="entry name" value="AB_hydrolase_fold"/>
</dbReference>
<proteinExistence type="predicted"/>
<organism evidence="2 3">
    <name type="scientific">Ramlibacter henchirensis</name>
    <dbReference type="NCBI Taxonomy" id="204072"/>
    <lineage>
        <taxon>Bacteria</taxon>
        <taxon>Pseudomonadati</taxon>
        <taxon>Pseudomonadota</taxon>
        <taxon>Betaproteobacteria</taxon>
        <taxon>Burkholderiales</taxon>
        <taxon>Comamonadaceae</taxon>
        <taxon>Ramlibacter</taxon>
    </lineage>
</organism>
<dbReference type="RefSeq" id="WP_135263108.1">
    <property type="nucleotide sequence ID" value="NZ_SMLM01000001.1"/>
</dbReference>
<dbReference type="GO" id="GO:0016788">
    <property type="term" value="F:hydrolase activity, acting on ester bonds"/>
    <property type="evidence" value="ECO:0007669"/>
    <property type="project" value="InterPro"/>
</dbReference>
<reference evidence="2 3" key="1">
    <citation type="submission" date="2019-03" db="EMBL/GenBank/DDBJ databases">
        <title>Ramlibacter henchirensis DSM 14656, whole genome shotgun sequence.</title>
        <authorList>
            <person name="Zhang X."/>
            <person name="Feng G."/>
            <person name="Zhu H."/>
        </authorList>
    </citation>
    <scope>NUCLEOTIDE SEQUENCE [LARGE SCALE GENOMIC DNA]</scope>
    <source>
        <strain evidence="2 3">DSM 14656</strain>
    </source>
</reference>
<comment type="caution">
    <text evidence="2">The sequence shown here is derived from an EMBL/GenBank/DDBJ whole genome shotgun (WGS) entry which is preliminary data.</text>
</comment>
<dbReference type="AlphaFoldDB" id="A0A4Z0C9D6"/>
<dbReference type="SUPFAM" id="SSF53474">
    <property type="entry name" value="alpha/beta-Hydrolases"/>
    <property type="match status" value="1"/>
</dbReference>
<keyword evidence="2" id="KW-0378">Hydrolase</keyword>
<evidence type="ECO:0000259" key="1">
    <source>
        <dbReference type="Pfam" id="PF07819"/>
    </source>
</evidence>